<comment type="pathway">
    <text evidence="3 17">Amino-acid biosynthesis; L-methionine biosynthesis via de novo pathway; L-homoserine from L-aspartate: step 3/3.</text>
</comment>
<gene>
    <name evidence="21" type="ORF">B0I35DRAFT_449232</name>
</gene>
<evidence type="ECO:0000256" key="15">
    <source>
        <dbReference type="PIRSR" id="PIRSR036497-1"/>
    </source>
</evidence>
<dbReference type="PROSITE" id="PS01042">
    <property type="entry name" value="HOMOSER_DHGENASE"/>
    <property type="match status" value="1"/>
</dbReference>
<dbReference type="SUPFAM" id="SSF55347">
    <property type="entry name" value="Glyceraldehyde-3-phosphate dehydrogenase-like, C-terminal domain"/>
    <property type="match status" value="1"/>
</dbReference>
<evidence type="ECO:0000256" key="9">
    <source>
        <dbReference type="ARBA" id="ARBA00022857"/>
    </source>
</evidence>
<evidence type="ECO:0000256" key="1">
    <source>
        <dbReference type="ARBA" id="ARBA00001920"/>
    </source>
</evidence>
<dbReference type="GO" id="GO:0004412">
    <property type="term" value="F:homoserine dehydrogenase activity"/>
    <property type="evidence" value="ECO:0007669"/>
    <property type="project" value="UniProtKB-EC"/>
</dbReference>
<evidence type="ECO:0000259" key="19">
    <source>
        <dbReference type="Pfam" id="PF00742"/>
    </source>
</evidence>
<evidence type="ECO:0000313" key="22">
    <source>
        <dbReference type="Proteomes" id="UP000813444"/>
    </source>
</evidence>
<comment type="pathway">
    <text evidence="2 17">Amino-acid biosynthesis; L-threonine biosynthesis; L-threonine from L-aspartate: step 3/5.</text>
</comment>
<evidence type="ECO:0000256" key="11">
    <source>
        <dbReference type="ARBA" id="ARBA00023167"/>
    </source>
</evidence>
<dbReference type="EC" id="1.1.1.3" evidence="5 14"/>
<evidence type="ECO:0000256" key="8">
    <source>
        <dbReference type="ARBA" id="ARBA00022697"/>
    </source>
</evidence>
<dbReference type="PANTHER" id="PTHR43070">
    <property type="match status" value="1"/>
</dbReference>
<dbReference type="Pfam" id="PF00742">
    <property type="entry name" value="Homoserine_dh"/>
    <property type="match status" value="1"/>
</dbReference>
<evidence type="ECO:0000259" key="20">
    <source>
        <dbReference type="Pfam" id="PF03447"/>
    </source>
</evidence>
<evidence type="ECO:0000256" key="18">
    <source>
        <dbReference type="RuleBase" id="RU004171"/>
    </source>
</evidence>
<dbReference type="Proteomes" id="UP000813444">
    <property type="component" value="Unassembled WGS sequence"/>
</dbReference>
<feature type="active site" description="Proton donor" evidence="15">
    <location>
        <position position="225"/>
    </location>
</feature>
<dbReference type="InterPro" id="IPR019811">
    <property type="entry name" value="HDH_CS"/>
</dbReference>
<dbReference type="FunFam" id="3.30.360.10:FF:000006">
    <property type="entry name" value="Bifunctional aspartokinase/homoserine dehydrogenase"/>
    <property type="match status" value="1"/>
</dbReference>
<comment type="catalytic activity">
    <reaction evidence="12">
        <text>L-homoserine + NADP(+) = L-aspartate 4-semialdehyde + NADPH + H(+)</text>
        <dbReference type="Rhea" id="RHEA:15761"/>
        <dbReference type="ChEBI" id="CHEBI:15378"/>
        <dbReference type="ChEBI" id="CHEBI:57476"/>
        <dbReference type="ChEBI" id="CHEBI:57783"/>
        <dbReference type="ChEBI" id="CHEBI:58349"/>
        <dbReference type="ChEBI" id="CHEBI:537519"/>
        <dbReference type="EC" id="1.1.1.3"/>
    </reaction>
    <physiologicalReaction direction="right-to-left" evidence="12">
        <dbReference type="Rhea" id="RHEA:15763"/>
    </physiologicalReaction>
</comment>
<evidence type="ECO:0000256" key="14">
    <source>
        <dbReference type="PIRNR" id="PIRNR036497"/>
    </source>
</evidence>
<dbReference type="AlphaFoldDB" id="A0A8K0WTI2"/>
<dbReference type="GO" id="GO:0009086">
    <property type="term" value="P:methionine biosynthetic process"/>
    <property type="evidence" value="ECO:0007669"/>
    <property type="project" value="UniProtKB-KW"/>
</dbReference>
<feature type="domain" description="Homoserine dehydrogenase catalytic" evidence="19">
    <location>
        <begin position="153"/>
        <end position="355"/>
    </location>
</feature>
<keyword evidence="8 14" id="KW-0791">Threonine biosynthesis</keyword>
<reference evidence="21" key="1">
    <citation type="journal article" date="2021" name="Nat. Commun.">
        <title>Genetic determinants of endophytism in the Arabidopsis root mycobiome.</title>
        <authorList>
            <person name="Mesny F."/>
            <person name="Miyauchi S."/>
            <person name="Thiergart T."/>
            <person name="Pickel B."/>
            <person name="Atanasova L."/>
            <person name="Karlsson M."/>
            <person name="Huettel B."/>
            <person name="Barry K.W."/>
            <person name="Haridas S."/>
            <person name="Chen C."/>
            <person name="Bauer D."/>
            <person name="Andreopoulos W."/>
            <person name="Pangilinan J."/>
            <person name="LaButti K."/>
            <person name="Riley R."/>
            <person name="Lipzen A."/>
            <person name="Clum A."/>
            <person name="Drula E."/>
            <person name="Henrissat B."/>
            <person name="Kohler A."/>
            <person name="Grigoriev I.V."/>
            <person name="Martin F.M."/>
            <person name="Hacquard S."/>
        </authorList>
    </citation>
    <scope>NUCLEOTIDE SEQUENCE</scope>
    <source>
        <strain evidence="21">MPI-CAGE-CH-0235</strain>
    </source>
</reference>
<dbReference type="InterPro" id="IPR011147">
    <property type="entry name" value="Bifunc_Aspkin/hSer_DH"/>
</dbReference>
<dbReference type="GO" id="GO:0050661">
    <property type="term" value="F:NADP binding"/>
    <property type="evidence" value="ECO:0007669"/>
    <property type="project" value="InterPro"/>
</dbReference>
<keyword evidence="9 14" id="KW-0521">NADP</keyword>
<dbReference type="InterPro" id="IPR005106">
    <property type="entry name" value="Asp/hSer_DH_NAD-bd"/>
</dbReference>
<name>A0A8K0WTI2_9HYPO</name>
<dbReference type="EMBL" id="JAGPNK010000003">
    <property type="protein sequence ID" value="KAH7324167.1"/>
    <property type="molecule type" value="Genomic_DNA"/>
</dbReference>
<sequence>MPTQQFNLAILGSGGVTKAFLPQLEWLIAQPGSRKLNLSFISSSKKACYDFENGLCAETALEDLAASQQAFLSLLEVLNLLETSPHKAILIDNTGAQDVADQYPEVLKRDISIVTPSKKAFAGSYRLWQDIFAAEAASNAKVYIESSVGAGLPMIALLKNLLQSGDEIIKIEGALSGTLSSIYSSFAPVDGKGISWSAAVQKAKDLGFTEPNPRDDLNGLDVARKLIVFARLAGLSVESAYSIPIQSLVPKELEAVQSGEDFLQQLPEFDSHMEKARNEAEALGKVPRYVGSVDMVSGTVKVGPELFDKTHPVAGLKGSDNLVSFYTKRYPSPLILQGAGAGGDVTAMGLIGGIIKVTSELST</sequence>
<keyword evidence="10 14" id="KW-0560">Oxidoreductase</keyword>
<accession>A0A8K0WTI2</accession>
<dbReference type="UniPathway" id="UPA00050">
    <property type="reaction ID" value="UER00063"/>
</dbReference>
<evidence type="ECO:0000256" key="3">
    <source>
        <dbReference type="ARBA" id="ARBA00005062"/>
    </source>
</evidence>
<evidence type="ECO:0000256" key="17">
    <source>
        <dbReference type="RuleBase" id="RU000579"/>
    </source>
</evidence>
<protein>
    <recommendedName>
        <fullName evidence="6 14">Homoserine dehydrogenase</fullName>
        <shortName evidence="14">HDH</shortName>
        <ecNumber evidence="5 14">1.1.1.3</ecNumber>
    </recommendedName>
</protein>
<proteinExistence type="inferred from homology"/>
<evidence type="ECO:0000313" key="21">
    <source>
        <dbReference type="EMBL" id="KAH7324167.1"/>
    </source>
</evidence>
<feature type="domain" description="Aspartate/homoserine dehydrogenase NAD-binding" evidence="20">
    <location>
        <begin position="33"/>
        <end position="145"/>
    </location>
</feature>
<dbReference type="Pfam" id="PF03447">
    <property type="entry name" value="NAD_binding_3"/>
    <property type="match status" value="1"/>
</dbReference>
<dbReference type="GO" id="GO:0009090">
    <property type="term" value="P:homoserine biosynthetic process"/>
    <property type="evidence" value="ECO:0007669"/>
    <property type="project" value="TreeGrafter"/>
</dbReference>
<dbReference type="SUPFAM" id="SSF51735">
    <property type="entry name" value="NAD(P)-binding Rossmann-fold domains"/>
    <property type="match status" value="1"/>
</dbReference>
<comment type="similarity">
    <text evidence="4 14 18">Belongs to the homoserine dehydrogenase family.</text>
</comment>
<dbReference type="InterPro" id="IPR001342">
    <property type="entry name" value="HDH_cat"/>
</dbReference>
<dbReference type="InterPro" id="IPR036291">
    <property type="entry name" value="NAD(P)-bd_dom_sf"/>
</dbReference>
<evidence type="ECO:0000256" key="16">
    <source>
        <dbReference type="PIRSR" id="PIRSR036497-2"/>
    </source>
</evidence>
<dbReference type="UniPathway" id="UPA00051">
    <property type="reaction ID" value="UER00465"/>
</dbReference>
<comment type="function">
    <text evidence="13">Catalyzes the conversion of L-aspartate-beta-semialdehyde (L-Asa) to L-homoserine (L-Hse), the third step in the biosynthesis of amino acids that derive from aspartate (the aspartate family of amino acids), including methioinine and threonine, the latter of which is a precursor to isoleucine; production of homoserine leads to a branch-point in the pathway as it can either be O-phosphorylated for processing to threonine, or O-acylated for processing to methionine.</text>
</comment>
<evidence type="ECO:0000256" key="6">
    <source>
        <dbReference type="ARBA" id="ARBA00013376"/>
    </source>
</evidence>
<dbReference type="InterPro" id="IPR022697">
    <property type="entry name" value="HDH_short"/>
</dbReference>
<keyword evidence="11 14" id="KW-0486">Methionine biosynthesis</keyword>
<feature type="binding site" evidence="16">
    <location>
        <position position="210"/>
    </location>
    <ligand>
        <name>L-homoserine</name>
        <dbReference type="ChEBI" id="CHEBI:57476"/>
    </ligand>
</feature>
<organism evidence="21 22">
    <name type="scientific">Stachybotrys elegans</name>
    <dbReference type="NCBI Taxonomy" id="80388"/>
    <lineage>
        <taxon>Eukaryota</taxon>
        <taxon>Fungi</taxon>
        <taxon>Dikarya</taxon>
        <taxon>Ascomycota</taxon>
        <taxon>Pezizomycotina</taxon>
        <taxon>Sordariomycetes</taxon>
        <taxon>Hypocreomycetidae</taxon>
        <taxon>Hypocreales</taxon>
        <taxon>Stachybotryaceae</taxon>
        <taxon>Stachybotrys</taxon>
    </lineage>
</organism>
<evidence type="ECO:0000256" key="13">
    <source>
        <dbReference type="ARBA" id="ARBA00059589"/>
    </source>
</evidence>
<dbReference type="OrthoDB" id="67851at2759"/>
<evidence type="ECO:0000256" key="2">
    <source>
        <dbReference type="ARBA" id="ARBA00005056"/>
    </source>
</evidence>
<evidence type="ECO:0000256" key="12">
    <source>
        <dbReference type="ARBA" id="ARBA00048841"/>
    </source>
</evidence>
<dbReference type="Gene3D" id="3.30.360.10">
    <property type="entry name" value="Dihydrodipicolinate Reductase, domain 2"/>
    <property type="match status" value="1"/>
</dbReference>
<dbReference type="Gene3D" id="3.40.50.720">
    <property type="entry name" value="NAD(P)-binding Rossmann-like Domain"/>
    <property type="match status" value="1"/>
</dbReference>
<evidence type="ECO:0000256" key="4">
    <source>
        <dbReference type="ARBA" id="ARBA00006753"/>
    </source>
</evidence>
<comment type="caution">
    <text evidence="21">The sequence shown here is derived from an EMBL/GenBank/DDBJ whole genome shotgun (WGS) entry which is preliminary data.</text>
</comment>
<feature type="binding site" evidence="16">
    <location>
        <position position="94"/>
    </location>
    <ligand>
        <name>NADPH</name>
        <dbReference type="ChEBI" id="CHEBI:57783"/>
    </ligand>
</feature>
<keyword evidence="7 14" id="KW-0028">Amino-acid biosynthesis</keyword>
<feature type="binding site" evidence="16">
    <location>
        <position position="118"/>
    </location>
    <ligand>
        <name>NADPH</name>
        <dbReference type="ChEBI" id="CHEBI:57783"/>
    </ligand>
</feature>
<evidence type="ECO:0000256" key="10">
    <source>
        <dbReference type="ARBA" id="ARBA00023002"/>
    </source>
</evidence>
<dbReference type="PIRSF" id="PIRSF036497">
    <property type="entry name" value="HDH_short"/>
    <property type="match status" value="1"/>
</dbReference>
<comment type="cofactor">
    <cofactor evidence="1">
        <name>a metal cation</name>
        <dbReference type="ChEBI" id="CHEBI:25213"/>
    </cofactor>
</comment>
<keyword evidence="22" id="KW-1185">Reference proteome</keyword>
<dbReference type="GO" id="GO:0009088">
    <property type="term" value="P:threonine biosynthetic process"/>
    <property type="evidence" value="ECO:0007669"/>
    <property type="project" value="UniProtKB-UniPathway"/>
</dbReference>
<dbReference type="PANTHER" id="PTHR43070:SF5">
    <property type="entry name" value="HOMOSERINE DEHYDROGENASE"/>
    <property type="match status" value="1"/>
</dbReference>
<evidence type="ECO:0000256" key="5">
    <source>
        <dbReference type="ARBA" id="ARBA00013213"/>
    </source>
</evidence>
<evidence type="ECO:0000256" key="7">
    <source>
        <dbReference type="ARBA" id="ARBA00022605"/>
    </source>
</evidence>